<keyword evidence="3" id="KW-1185">Reference proteome</keyword>
<evidence type="ECO:0000256" key="1">
    <source>
        <dbReference type="SAM" id="Coils"/>
    </source>
</evidence>
<dbReference type="WBParaSite" id="scf7180000420930.g5953">
    <property type="protein sequence ID" value="scf7180000420930.g5953"/>
    <property type="gene ID" value="scf7180000420930.g5953"/>
</dbReference>
<feature type="coiled-coil region" evidence="1">
    <location>
        <begin position="508"/>
        <end position="535"/>
    </location>
</feature>
<keyword evidence="1" id="KW-0175">Coiled coil</keyword>
<accession>A0A915NWE0</accession>
<evidence type="ECO:0000256" key="2">
    <source>
        <dbReference type="SAM" id="MobiDB-lite"/>
    </source>
</evidence>
<feature type="region of interest" description="Disordered" evidence="2">
    <location>
        <begin position="413"/>
        <end position="449"/>
    </location>
</feature>
<dbReference type="Proteomes" id="UP000887560">
    <property type="component" value="Unplaced"/>
</dbReference>
<organism evidence="3 4">
    <name type="scientific">Meloidogyne floridensis</name>
    <dbReference type="NCBI Taxonomy" id="298350"/>
    <lineage>
        <taxon>Eukaryota</taxon>
        <taxon>Metazoa</taxon>
        <taxon>Ecdysozoa</taxon>
        <taxon>Nematoda</taxon>
        <taxon>Chromadorea</taxon>
        <taxon>Rhabditida</taxon>
        <taxon>Tylenchina</taxon>
        <taxon>Tylenchomorpha</taxon>
        <taxon>Tylenchoidea</taxon>
        <taxon>Meloidogynidae</taxon>
        <taxon>Meloidogyninae</taxon>
        <taxon>Meloidogyne</taxon>
    </lineage>
</organism>
<evidence type="ECO:0000313" key="4">
    <source>
        <dbReference type="WBParaSite" id="scf7180000420930.g5953"/>
    </source>
</evidence>
<evidence type="ECO:0000313" key="3">
    <source>
        <dbReference type="Proteomes" id="UP000887560"/>
    </source>
</evidence>
<feature type="compositionally biased region" description="Basic residues" evidence="2">
    <location>
        <begin position="438"/>
        <end position="449"/>
    </location>
</feature>
<reference evidence="4" key="1">
    <citation type="submission" date="2022-11" db="UniProtKB">
        <authorList>
            <consortium name="WormBaseParasite"/>
        </authorList>
    </citation>
    <scope>IDENTIFICATION</scope>
</reference>
<protein>
    <submittedName>
        <fullName evidence="4">Uncharacterized protein</fullName>
    </submittedName>
</protein>
<feature type="compositionally biased region" description="Basic and acidic residues" evidence="2">
    <location>
        <begin position="422"/>
        <end position="437"/>
    </location>
</feature>
<dbReference type="AlphaFoldDB" id="A0A915NWE0"/>
<sequence length="614" mass="72510">MPIVGIFINDNDFDDLIVLDEIKYFLYEKLITLEIESKESKETELRLVVPLLYWKLDSKILRVASMVDNFGKLKEKVDNLNVNLWSSKKVYTSYGACLILSFIKVINYVLKFNNRTATSKEKANLKAAKEALTNWDGKECKKETNIEKAFKQQRDILRVKHTKFIENNVEKFSSKIINNPGTLTKMLQFIQKDKLDFLKLENLIFDNEFVKKYFINALKTEFGLKSVLANIIALKTILWARWMNKLLISKETSDFGLSRNILNEIWKKQQAFFIRKIDENFIELTEFALDQLDLIIAVDASSSDKMKKVWEDLESGKIQKIEKNSEKYEQYINWINGKLLQNNNLAKLYFLKIVGYNGIKEIFAKFELAIKYEDFGINEEKLEELIEIEINDYIDPNERRKIEKDKVKSEETLSEISEESNYENKELKGSEHGSDVKKQRKSKKQVKREKRLKNEINKGKYTLDFMENIKDSKDDKIYEIILKEKVKKSPFEVFLIKLKGKIIECQNLDNIEIKLKEIEKNLNLAENLISVENNEERRWFNGRKLIWEDEKEKILEINEIDCELLEKRLTEFLEKNIQEEMNKKLIPNSHRDNEQTKNIAKFVMSGSHRLRTAT</sequence>
<name>A0A915NWE0_9BILA</name>
<proteinExistence type="predicted"/>